<proteinExistence type="predicted"/>
<reference evidence="1 2" key="1">
    <citation type="submission" date="2013-05" db="EMBL/GenBank/DDBJ databases">
        <title>Genome sequence of Streptomyces sparsogenes DSM 40356.</title>
        <authorList>
            <person name="Coyne S."/>
            <person name="Seebeck F.P."/>
        </authorList>
    </citation>
    <scope>NUCLEOTIDE SEQUENCE [LARGE SCALE GENOMIC DNA]</scope>
    <source>
        <strain evidence="1 2">DSM 40356</strain>
    </source>
</reference>
<comment type="caution">
    <text evidence="1">The sequence shown here is derived from an EMBL/GenBank/DDBJ whole genome shotgun (WGS) entry which is preliminary data.</text>
</comment>
<evidence type="ECO:0000313" key="2">
    <source>
        <dbReference type="Proteomes" id="UP000186168"/>
    </source>
</evidence>
<name>A0A1R1SS37_9ACTN</name>
<accession>A0A1R1SS37</accession>
<dbReference type="EMBL" id="ASQP01000047">
    <property type="protein sequence ID" value="OMI41032.1"/>
    <property type="molecule type" value="Genomic_DNA"/>
</dbReference>
<dbReference type="AlphaFoldDB" id="A0A1R1SS37"/>
<dbReference type="Proteomes" id="UP000186168">
    <property type="component" value="Unassembled WGS sequence"/>
</dbReference>
<protein>
    <recommendedName>
        <fullName evidence="3">4-oxalocrotonate tautomerase domain-containing protein</fullName>
    </recommendedName>
</protein>
<dbReference type="GeneID" id="96745862"/>
<sequence length="131" mass="13495">MPHLTVHVLESDLAGRETDLIEALTDAVVAVYGEWARDIVDVRLIGLPAGRWGIGGKPAEAPAPSVTFGIKEAAFSRPDAEEIVARLISEVTDAVVAVFGERVRSGVSVELVGTPAGRSGIGGVLVAPAAS</sequence>
<dbReference type="RefSeq" id="WP_065965633.1">
    <property type="nucleotide sequence ID" value="NZ_ASQP01000047.1"/>
</dbReference>
<organism evidence="1 2">
    <name type="scientific">Streptomyces sparsogenes DSM 40356</name>
    <dbReference type="NCBI Taxonomy" id="1331668"/>
    <lineage>
        <taxon>Bacteria</taxon>
        <taxon>Bacillati</taxon>
        <taxon>Actinomycetota</taxon>
        <taxon>Actinomycetes</taxon>
        <taxon>Kitasatosporales</taxon>
        <taxon>Streptomycetaceae</taxon>
        <taxon>Streptomyces</taxon>
    </lineage>
</organism>
<evidence type="ECO:0008006" key="3">
    <source>
        <dbReference type="Google" id="ProtNLM"/>
    </source>
</evidence>
<dbReference type="Gene3D" id="3.30.429.10">
    <property type="entry name" value="Macrophage Migration Inhibitory Factor"/>
    <property type="match status" value="2"/>
</dbReference>
<gene>
    <name evidence="1" type="ORF">SPAR_02891</name>
</gene>
<evidence type="ECO:0000313" key="1">
    <source>
        <dbReference type="EMBL" id="OMI41032.1"/>
    </source>
</evidence>
<keyword evidence="2" id="KW-1185">Reference proteome</keyword>
<dbReference type="InterPro" id="IPR014347">
    <property type="entry name" value="Tautomerase/MIF_sf"/>
</dbReference>